<evidence type="ECO:0000256" key="5">
    <source>
        <dbReference type="ARBA" id="ARBA00022989"/>
    </source>
</evidence>
<evidence type="ECO:0000256" key="4">
    <source>
        <dbReference type="ARBA" id="ARBA00022692"/>
    </source>
</evidence>
<reference evidence="9 10" key="1">
    <citation type="submission" date="2024-04" db="EMBL/GenBank/DDBJ databases">
        <title>Novel species of the genus Ideonella isolated from streams.</title>
        <authorList>
            <person name="Lu H."/>
        </authorList>
    </citation>
    <scope>NUCLEOTIDE SEQUENCE [LARGE SCALE GENOMIC DNA]</scope>
    <source>
        <strain evidence="9 10">BYS139W</strain>
    </source>
</reference>
<feature type="domain" description="Tripartite ATP-independent periplasmic transporters DctQ component" evidence="8">
    <location>
        <begin position="25"/>
        <end position="155"/>
    </location>
</feature>
<dbReference type="InterPro" id="IPR055348">
    <property type="entry name" value="DctQ"/>
</dbReference>
<accession>A0ABU9B675</accession>
<keyword evidence="7" id="KW-0997">Cell inner membrane</keyword>
<comment type="function">
    <text evidence="7">Part of the tripartite ATP-independent periplasmic (TRAP) transport system.</text>
</comment>
<comment type="subcellular location">
    <subcellularLocation>
        <location evidence="7">Cell inner membrane</location>
        <topology evidence="7">Multi-pass membrane protein</topology>
    </subcellularLocation>
    <subcellularLocation>
        <location evidence="1">Cell membrane</location>
        <topology evidence="1">Multi-pass membrane protein</topology>
    </subcellularLocation>
</comment>
<dbReference type="Pfam" id="PF04290">
    <property type="entry name" value="DctQ"/>
    <property type="match status" value="1"/>
</dbReference>
<evidence type="ECO:0000313" key="10">
    <source>
        <dbReference type="Proteomes" id="UP001368500"/>
    </source>
</evidence>
<evidence type="ECO:0000256" key="3">
    <source>
        <dbReference type="ARBA" id="ARBA00022475"/>
    </source>
</evidence>
<keyword evidence="2 7" id="KW-0813">Transport</keyword>
<keyword evidence="5 7" id="KW-1133">Transmembrane helix</keyword>
<evidence type="ECO:0000313" key="9">
    <source>
        <dbReference type="EMBL" id="MEK8025375.1"/>
    </source>
</evidence>
<sequence>MMTRCWRALAGLCAALAGAVTLGLAAMVAWSITGRTLGSGPVQGDVELMQVGIALAISLSLPWCQLHRAHLIVDFFTQRLAPRGRDRLDAVGALLLAATCALLAWRSAAGAQAVRAAGEETMILGLPMWWAYAMLAPGLALSAAIAAWQAQRLWRGLAAAPEGDVPAVADLVVPTAPADGSRPS</sequence>
<keyword evidence="6 7" id="KW-0472">Membrane</keyword>
<comment type="similarity">
    <text evidence="7">Belongs to the TRAP transporter small permease family.</text>
</comment>
<organism evidence="9 10">
    <name type="scientific">Pseudaquabacterium rugosum</name>
    <dbReference type="NCBI Taxonomy" id="2984194"/>
    <lineage>
        <taxon>Bacteria</taxon>
        <taxon>Pseudomonadati</taxon>
        <taxon>Pseudomonadota</taxon>
        <taxon>Betaproteobacteria</taxon>
        <taxon>Burkholderiales</taxon>
        <taxon>Sphaerotilaceae</taxon>
        <taxon>Pseudaquabacterium</taxon>
    </lineage>
</organism>
<evidence type="ECO:0000256" key="2">
    <source>
        <dbReference type="ARBA" id="ARBA00022448"/>
    </source>
</evidence>
<keyword evidence="3" id="KW-1003">Cell membrane</keyword>
<gene>
    <name evidence="9" type="ORF">AACH11_05315</name>
</gene>
<feature type="transmembrane region" description="Helical" evidence="7">
    <location>
        <begin position="129"/>
        <end position="148"/>
    </location>
</feature>
<evidence type="ECO:0000256" key="6">
    <source>
        <dbReference type="ARBA" id="ARBA00023136"/>
    </source>
</evidence>
<comment type="caution">
    <text evidence="9">The sequence shown here is derived from an EMBL/GenBank/DDBJ whole genome shotgun (WGS) entry which is preliminary data.</text>
</comment>
<evidence type="ECO:0000256" key="1">
    <source>
        <dbReference type="ARBA" id="ARBA00004651"/>
    </source>
</evidence>
<keyword evidence="4 7" id="KW-0812">Transmembrane</keyword>
<feature type="transmembrane region" description="Helical" evidence="7">
    <location>
        <begin position="88"/>
        <end position="109"/>
    </location>
</feature>
<protein>
    <recommendedName>
        <fullName evidence="7">TRAP transporter small permease protein</fullName>
    </recommendedName>
</protein>
<dbReference type="Proteomes" id="UP001368500">
    <property type="component" value="Unassembled WGS sequence"/>
</dbReference>
<comment type="subunit">
    <text evidence="7">The complex comprises the extracytoplasmic solute receptor protein and the two transmembrane proteins.</text>
</comment>
<name>A0ABU9B675_9BURK</name>
<evidence type="ECO:0000259" key="8">
    <source>
        <dbReference type="Pfam" id="PF04290"/>
    </source>
</evidence>
<evidence type="ECO:0000256" key="7">
    <source>
        <dbReference type="RuleBase" id="RU369079"/>
    </source>
</evidence>
<keyword evidence="10" id="KW-1185">Reference proteome</keyword>
<comment type="caution">
    <text evidence="7">Lacks conserved residue(s) required for the propagation of feature annotation.</text>
</comment>
<feature type="transmembrane region" description="Helical" evidence="7">
    <location>
        <begin position="49"/>
        <end position="67"/>
    </location>
</feature>
<dbReference type="RefSeq" id="WP_341373159.1">
    <property type="nucleotide sequence ID" value="NZ_JBBUTF010000004.1"/>
</dbReference>
<dbReference type="EMBL" id="JBBUTF010000004">
    <property type="protein sequence ID" value="MEK8025375.1"/>
    <property type="molecule type" value="Genomic_DNA"/>
</dbReference>
<proteinExistence type="inferred from homology"/>